<keyword evidence="4" id="KW-0547">Nucleotide-binding</keyword>
<comment type="catalytic activity">
    <reaction evidence="8">
        <text>L-seryl-[protein] + ATP = O-phospho-L-seryl-[protein] + ADP + H(+)</text>
        <dbReference type="Rhea" id="RHEA:17989"/>
        <dbReference type="Rhea" id="RHEA-COMP:9863"/>
        <dbReference type="Rhea" id="RHEA-COMP:11604"/>
        <dbReference type="ChEBI" id="CHEBI:15378"/>
        <dbReference type="ChEBI" id="CHEBI:29999"/>
        <dbReference type="ChEBI" id="CHEBI:30616"/>
        <dbReference type="ChEBI" id="CHEBI:83421"/>
        <dbReference type="ChEBI" id="CHEBI:456216"/>
        <dbReference type="EC" id="2.7.11.1"/>
    </reaction>
</comment>
<dbReference type="InterPro" id="IPR011009">
    <property type="entry name" value="Kinase-like_dom_sf"/>
</dbReference>
<dbReference type="CDD" id="cd00180">
    <property type="entry name" value="PKc"/>
    <property type="match status" value="1"/>
</dbReference>
<dbReference type="STRING" id="94643.A0A2A9MID7"/>
<feature type="region of interest" description="Disordered" evidence="9">
    <location>
        <begin position="210"/>
        <end position="230"/>
    </location>
</feature>
<feature type="compositionally biased region" description="Basic and acidic residues" evidence="9">
    <location>
        <begin position="219"/>
        <end position="230"/>
    </location>
</feature>
<dbReference type="Proteomes" id="UP000224006">
    <property type="component" value="Chromosome IV"/>
</dbReference>
<evidence type="ECO:0000256" key="8">
    <source>
        <dbReference type="ARBA" id="ARBA00048679"/>
    </source>
</evidence>
<proteinExistence type="predicted"/>
<dbReference type="SUPFAM" id="SSF56112">
    <property type="entry name" value="Protein kinase-like (PK-like)"/>
    <property type="match status" value="1"/>
</dbReference>
<dbReference type="GO" id="GO:0035556">
    <property type="term" value="P:intracellular signal transduction"/>
    <property type="evidence" value="ECO:0007669"/>
    <property type="project" value="TreeGrafter"/>
</dbReference>
<dbReference type="PANTHER" id="PTHR24356">
    <property type="entry name" value="SERINE/THREONINE-PROTEIN KINASE"/>
    <property type="match status" value="1"/>
</dbReference>
<accession>A0A2A9MID7</accession>
<dbReference type="AlphaFoldDB" id="A0A2A9MID7"/>
<organism evidence="11 12">
    <name type="scientific">Besnoitia besnoiti</name>
    <name type="common">Apicomplexan protozoan</name>
    <dbReference type="NCBI Taxonomy" id="94643"/>
    <lineage>
        <taxon>Eukaryota</taxon>
        <taxon>Sar</taxon>
        <taxon>Alveolata</taxon>
        <taxon>Apicomplexa</taxon>
        <taxon>Conoidasida</taxon>
        <taxon>Coccidia</taxon>
        <taxon>Eucoccidiorida</taxon>
        <taxon>Eimeriorina</taxon>
        <taxon>Sarcocystidae</taxon>
        <taxon>Besnoitia</taxon>
    </lineage>
</organism>
<keyword evidence="6" id="KW-0067">ATP-binding</keyword>
<dbReference type="GO" id="GO:0005524">
    <property type="term" value="F:ATP binding"/>
    <property type="evidence" value="ECO:0007669"/>
    <property type="project" value="UniProtKB-KW"/>
</dbReference>
<evidence type="ECO:0000256" key="6">
    <source>
        <dbReference type="ARBA" id="ARBA00022840"/>
    </source>
</evidence>
<keyword evidence="3" id="KW-0808">Transferase</keyword>
<feature type="compositionally biased region" description="Low complexity" evidence="9">
    <location>
        <begin position="82"/>
        <end position="92"/>
    </location>
</feature>
<dbReference type="Gene3D" id="1.10.510.10">
    <property type="entry name" value="Transferase(Phosphotransferase) domain 1"/>
    <property type="match status" value="1"/>
</dbReference>
<dbReference type="PROSITE" id="PS00108">
    <property type="entry name" value="PROTEIN_KINASE_ST"/>
    <property type="match status" value="1"/>
</dbReference>
<comment type="catalytic activity">
    <reaction evidence="7">
        <text>L-threonyl-[protein] + ATP = O-phospho-L-threonyl-[protein] + ADP + H(+)</text>
        <dbReference type="Rhea" id="RHEA:46608"/>
        <dbReference type="Rhea" id="RHEA-COMP:11060"/>
        <dbReference type="Rhea" id="RHEA-COMP:11605"/>
        <dbReference type="ChEBI" id="CHEBI:15378"/>
        <dbReference type="ChEBI" id="CHEBI:30013"/>
        <dbReference type="ChEBI" id="CHEBI:30616"/>
        <dbReference type="ChEBI" id="CHEBI:61977"/>
        <dbReference type="ChEBI" id="CHEBI:456216"/>
        <dbReference type="EC" id="2.7.11.1"/>
    </reaction>
</comment>
<feature type="domain" description="Protein kinase" evidence="10">
    <location>
        <begin position="359"/>
        <end position="602"/>
    </location>
</feature>
<dbReference type="OrthoDB" id="248923at2759"/>
<dbReference type="GeneID" id="40310601"/>
<sequence length="645" mass="70526">MEHMGRRPRWRWAVRAAAFFGALYAVGRGVSVATDTRADSSSLRPSSSSAASSPVPGAPPLRAPSQVVRLSSLASPSKLHPRSSTDSGVSSPDPSPSPEHPVDPSPSGASPEAEDPTASRSRDSHPEAAALLDYALSVLSSSPSVDHSQEELLGNDGGGVSSGASPSFGRPIDSSESDLWAAVGDFVDELQSVTESTFASAVAGLGWMNPEDEEDMETREDKGEAEGDESKALVATADSPLLASPGAERAIREQRSGALQRRLGEGEEAMTGPRNDFQAVELRVGHGDGGLSRRAPVPRWVNILALTIGLAASAFGYSAYKHGGAWAAIRIHRLQFKKKLPWSWKRFLDKLPVLEESKFEEFEDIVPWLKRGVRIVKRVPQVSEQLADFLKLDEDVRKTGIVIKVKATKGVQARRLAYEINAHLNMVPKNPFILPLLGAFKGASRRAVYLILPRARCDVADYLKARPYDVDLRLAAAEMTYALNVLHEHGFLHRDIKAHNYFVGFDNHVLLADFEGVGVLQQRAAVVGTYGYFAPELSSPTDHTERTDIYALGQTFRRMLRYLGPGIKVPKVREFWSLAKRMIADDPMERPTMKEIMNDRYFAGIDFGRLELKDQGVPFRGNYTVNEAAASGRIAPAPLSRNQNQ</sequence>
<dbReference type="RefSeq" id="XP_029220030.1">
    <property type="nucleotide sequence ID" value="XM_029364107.1"/>
</dbReference>
<evidence type="ECO:0000256" key="7">
    <source>
        <dbReference type="ARBA" id="ARBA00047899"/>
    </source>
</evidence>
<name>A0A2A9MID7_BESBE</name>
<evidence type="ECO:0000256" key="3">
    <source>
        <dbReference type="ARBA" id="ARBA00022679"/>
    </source>
</evidence>
<protein>
    <recommendedName>
        <fullName evidence="1">non-specific serine/threonine protein kinase</fullName>
        <ecNumber evidence="1">2.7.11.1</ecNumber>
    </recommendedName>
</protein>
<keyword evidence="2" id="KW-0723">Serine/threonine-protein kinase</keyword>
<dbReference type="EMBL" id="NWUJ01000004">
    <property type="protein sequence ID" value="PFH36021.1"/>
    <property type="molecule type" value="Genomic_DNA"/>
</dbReference>
<evidence type="ECO:0000256" key="5">
    <source>
        <dbReference type="ARBA" id="ARBA00022777"/>
    </source>
</evidence>
<evidence type="ECO:0000313" key="12">
    <source>
        <dbReference type="Proteomes" id="UP000224006"/>
    </source>
</evidence>
<evidence type="ECO:0000313" key="11">
    <source>
        <dbReference type="EMBL" id="PFH36021.1"/>
    </source>
</evidence>
<gene>
    <name evidence="11" type="ORF">BESB_056720</name>
</gene>
<dbReference type="KEGG" id="bbes:BESB_056720"/>
<feature type="region of interest" description="Disordered" evidence="9">
    <location>
        <begin position="141"/>
        <end position="175"/>
    </location>
</feature>
<dbReference type="InterPro" id="IPR050236">
    <property type="entry name" value="Ser_Thr_kinase_AGC"/>
</dbReference>
<reference evidence="11 12" key="1">
    <citation type="submission" date="2017-09" db="EMBL/GenBank/DDBJ databases">
        <title>Genome sequencing of Besnoitia besnoiti strain Bb-Ger1.</title>
        <authorList>
            <person name="Schares G."/>
            <person name="Venepally P."/>
            <person name="Lorenzi H.A."/>
        </authorList>
    </citation>
    <scope>NUCLEOTIDE SEQUENCE [LARGE SCALE GENOMIC DNA]</scope>
    <source>
        <strain evidence="11 12">Bb-Ger1</strain>
    </source>
</reference>
<keyword evidence="5 11" id="KW-0418">Kinase</keyword>
<evidence type="ECO:0000256" key="4">
    <source>
        <dbReference type="ARBA" id="ARBA00022741"/>
    </source>
</evidence>
<dbReference type="VEuPathDB" id="ToxoDB:BESB_056720"/>
<evidence type="ECO:0000259" key="10">
    <source>
        <dbReference type="PROSITE" id="PS50011"/>
    </source>
</evidence>
<dbReference type="PANTHER" id="PTHR24356:SF1">
    <property type="entry name" value="SERINE_THREONINE-PROTEIN KINASE GREATWALL"/>
    <property type="match status" value="1"/>
</dbReference>
<dbReference type="GO" id="GO:0004674">
    <property type="term" value="F:protein serine/threonine kinase activity"/>
    <property type="evidence" value="ECO:0007669"/>
    <property type="project" value="UniProtKB-KW"/>
</dbReference>
<keyword evidence="12" id="KW-1185">Reference proteome</keyword>
<dbReference type="Pfam" id="PF00069">
    <property type="entry name" value="Pkinase"/>
    <property type="match status" value="1"/>
</dbReference>
<dbReference type="PROSITE" id="PS50011">
    <property type="entry name" value="PROTEIN_KINASE_DOM"/>
    <property type="match status" value="1"/>
</dbReference>
<evidence type="ECO:0000256" key="2">
    <source>
        <dbReference type="ARBA" id="ARBA00022527"/>
    </source>
</evidence>
<dbReference type="SMART" id="SM00220">
    <property type="entry name" value="S_TKc"/>
    <property type="match status" value="1"/>
</dbReference>
<feature type="compositionally biased region" description="Low complexity" evidence="9">
    <location>
        <begin position="39"/>
        <end position="55"/>
    </location>
</feature>
<dbReference type="EC" id="2.7.11.1" evidence="1"/>
<feature type="region of interest" description="Disordered" evidence="9">
    <location>
        <begin position="36"/>
        <end position="129"/>
    </location>
</feature>
<dbReference type="InterPro" id="IPR008271">
    <property type="entry name" value="Ser/Thr_kinase_AS"/>
</dbReference>
<comment type="caution">
    <text evidence="11">The sequence shown here is derived from an EMBL/GenBank/DDBJ whole genome shotgun (WGS) entry which is preliminary data.</text>
</comment>
<evidence type="ECO:0000256" key="9">
    <source>
        <dbReference type="SAM" id="MobiDB-lite"/>
    </source>
</evidence>
<evidence type="ECO:0000256" key="1">
    <source>
        <dbReference type="ARBA" id="ARBA00012513"/>
    </source>
</evidence>
<dbReference type="InterPro" id="IPR000719">
    <property type="entry name" value="Prot_kinase_dom"/>
</dbReference>